<dbReference type="NCBIfam" id="NF003816">
    <property type="entry name" value="PRK05406.1-5"/>
    <property type="match status" value="1"/>
</dbReference>
<dbReference type="GO" id="GO:0017168">
    <property type="term" value="F:5-oxoprolinase (ATP-hydrolyzing) activity"/>
    <property type="evidence" value="ECO:0007669"/>
    <property type="project" value="UniProtKB-EC"/>
</dbReference>
<dbReference type="EMBL" id="JAUOZS010000001">
    <property type="protein sequence ID" value="MDT8900992.1"/>
    <property type="molecule type" value="Genomic_DNA"/>
</dbReference>
<evidence type="ECO:0000256" key="1">
    <source>
        <dbReference type="HAMAP-Rule" id="MF_00691"/>
    </source>
</evidence>
<name>A0ABU3NXN2_9FIRM</name>
<dbReference type="HAMAP" id="MF_00691">
    <property type="entry name" value="PxpA"/>
    <property type="match status" value="1"/>
</dbReference>
<reference evidence="2 3" key="1">
    <citation type="submission" date="2023-07" db="EMBL/GenBank/DDBJ databases">
        <title>The novel representative of Negativicutes class, Anaeroselena agilis gen. nov. sp. nov.</title>
        <authorList>
            <person name="Prokofeva M.I."/>
            <person name="Elcheninov A.G."/>
            <person name="Klyukina A."/>
            <person name="Kublanov I.V."/>
            <person name="Frolov E.N."/>
            <person name="Podosokorskaya O.A."/>
        </authorList>
    </citation>
    <scope>NUCLEOTIDE SEQUENCE [LARGE SCALE GENOMIC DNA]</scope>
    <source>
        <strain evidence="2 3">4137-cl</strain>
    </source>
</reference>
<dbReference type="Proteomes" id="UP001254848">
    <property type="component" value="Unassembled WGS sequence"/>
</dbReference>
<keyword evidence="3" id="KW-1185">Reference proteome</keyword>
<comment type="catalytic activity">
    <reaction evidence="1">
        <text>5-oxo-L-proline + ATP + 2 H2O = L-glutamate + ADP + phosphate + H(+)</text>
        <dbReference type="Rhea" id="RHEA:10348"/>
        <dbReference type="ChEBI" id="CHEBI:15377"/>
        <dbReference type="ChEBI" id="CHEBI:15378"/>
        <dbReference type="ChEBI" id="CHEBI:29985"/>
        <dbReference type="ChEBI" id="CHEBI:30616"/>
        <dbReference type="ChEBI" id="CHEBI:43474"/>
        <dbReference type="ChEBI" id="CHEBI:58402"/>
        <dbReference type="ChEBI" id="CHEBI:456216"/>
        <dbReference type="EC" id="3.5.2.9"/>
    </reaction>
</comment>
<keyword evidence="1" id="KW-0067">ATP-binding</keyword>
<keyword evidence="1" id="KW-0547">Nucleotide-binding</keyword>
<comment type="subunit">
    <text evidence="1">Forms a complex composed of PxpA, PxpB and PxpC.</text>
</comment>
<dbReference type="RefSeq" id="WP_413779521.1">
    <property type="nucleotide sequence ID" value="NZ_JAUOZS010000001.1"/>
</dbReference>
<dbReference type="EC" id="3.5.2.9" evidence="1"/>
<dbReference type="CDD" id="cd10787">
    <property type="entry name" value="LamB_YcsF_like"/>
    <property type="match status" value="1"/>
</dbReference>
<dbReference type="InterPro" id="IPR011330">
    <property type="entry name" value="Glyco_hydro/deAcase_b/a-brl"/>
</dbReference>
<comment type="function">
    <text evidence="1">Catalyzes the cleavage of 5-oxoproline to form L-glutamate coupled to the hydrolysis of ATP to ADP and inorganic phosphate.</text>
</comment>
<protein>
    <recommendedName>
        <fullName evidence="1">5-oxoprolinase subunit A</fullName>
        <shortName evidence="1">5-OPase subunit A</shortName>
        <ecNumber evidence="1">3.5.2.9</ecNumber>
    </recommendedName>
    <alternativeName>
        <fullName evidence="1">5-oxoprolinase (ATP-hydrolyzing) subunit A</fullName>
    </alternativeName>
</protein>
<dbReference type="Gene3D" id="3.20.20.370">
    <property type="entry name" value="Glycoside hydrolase/deacetylase"/>
    <property type="match status" value="1"/>
</dbReference>
<comment type="caution">
    <text evidence="2">The sequence shown here is derived from an EMBL/GenBank/DDBJ whole genome shotgun (WGS) entry which is preliminary data.</text>
</comment>
<dbReference type="SUPFAM" id="SSF88713">
    <property type="entry name" value="Glycoside hydrolase/deacetylase"/>
    <property type="match status" value="1"/>
</dbReference>
<sequence length="253" mass="26933">MTRIDLNCDMGESYGVYTLGFDQDAMPHVTSINVACGFHASDPVNMMKTVKLAKKYGVAVGAHPSFPDLVGFGRRVMAASLEEIKADVTYQIGALWAFCLAEGVKMQHVKVHGALYNVAEKDLSVATAIAEAIKAVDPDLYMLCLANSSMVTGAKNAGVKYVEEAFADRAYTAQGNLVSRKQEGAVIHDVDAVAERVLSMVKTGSVTAIDGAKVPINAQTICVHGDTPGAVAMIKRIREKLDHAGVTVKAFGQ</sequence>
<dbReference type="Pfam" id="PF03746">
    <property type="entry name" value="LamB_YcsF"/>
    <property type="match status" value="1"/>
</dbReference>
<evidence type="ECO:0000313" key="2">
    <source>
        <dbReference type="EMBL" id="MDT8900992.1"/>
    </source>
</evidence>
<gene>
    <name evidence="1" type="primary">pxpA</name>
    <name evidence="2" type="ORF">Q4T40_07070</name>
</gene>
<accession>A0ABU3NXN2</accession>
<dbReference type="PANTHER" id="PTHR30292:SF0">
    <property type="entry name" value="5-OXOPROLINASE SUBUNIT A"/>
    <property type="match status" value="1"/>
</dbReference>
<proteinExistence type="inferred from homology"/>
<dbReference type="InterPro" id="IPR005501">
    <property type="entry name" value="LamB/YcsF/PxpA-like"/>
</dbReference>
<organism evidence="2 3">
    <name type="scientific">Anaeroselena agilis</name>
    <dbReference type="NCBI Taxonomy" id="3063788"/>
    <lineage>
        <taxon>Bacteria</taxon>
        <taxon>Bacillati</taxon>
        <taxon>Bacillota</taxon>
        <taxon>Negativicutes</taxon>
        <taxon>Acetonemataceae</taxon>
        <taxon>Anaeroselena</taxon>
    </lineage>
</organism>
<keyword evidence="1 2" id="KW-0378">Hydrolase</keyword>
<dbReference type="PANTHER" id="PTHR30292">
    <property type="entry name" value="UNCHARACTERIZED PROTEIN YBGL-RELATED"/>
    <property type="match status" value="1"/>
</dbReference>
<comment type="similarity">
    <text evidence="1">Belongs to the LamB/PxpA family.</text>
</comment>
<dbReference type="NCBIfam" id="NF003814">
    <property type="entry name" value="PRK05406.1-3"/>
    <property type="match status" value="1"/>
</dbReference>
<evidence type="ECO:0000313" key="3">
    <source>
        <dbReference type="Proteomes" id="UP001254848"/>
    </source>
</evidence>